<dbReference type="Proteomes" id="UP000553343">
    <property type="component" value="Unassembled WGS sequence"/>
</dbReference>
<keyword evidence="3" id="KW-0067">ATP-binding</keyword>
<dbReference type="InterPro" id="IPR025420">
    <property type="entry name" value="DUF4143"/>
</dbReference>
<evidence type="ECO:0000313" key="3">
    <source>
        <dbReference type="EMBL" id="NWH05110.1"/>
    </source>
</evidence>
<comment type="caution">
    <text evidence="3">The sequence shown here is derived from an EMBL/GenBank/DDBJ whole genome shotgun (WGS) entry which is preliminary data.</text>
</comment>
<evidence type="ECO:0000259" key="2">
    <source>
        <dbReference type="Pfam" id="PF13635"/>
    </source>
</evidence>
<feature type="domain" description="AAA" evidence="1">
    <location>
        <begin position="3"/>
        <end position="123"/>
    </location>
</feature>
<dbReference type="Pfam" id="PF13173">
    <property type="entry name" value="AAA_14"/>
    <property type="match status" value="1"/>
</dbReference>
<dbReference type="InterPro" id="IPR041682">
    <property type="entry name" value="AAA_14"/>
</dbReference>
<dbReference type="PANTHER" id="PTHR43566:SF1">
    <property type="entry name" value="AAA+ ATPASE DOMAIN-CONTAINING PROTEIN"/>
    <property type="match status" value="1"/>
</dbReference>
<feature type="domain" description="DUF4143" evidence="2">
    <location>
        <begin position="179"/>
        <end position="327"/>
    </location>
</feature>
<reference evidence="3 4" key="1">
    <citation type="submission" date="2020-06" db="EMBL/GenBank/DDBJ databases">
        <title>High-quality draft genome of sulfate reducer Desulfobacter latus type strain AcrS2 isolated from marine sediment.</title>
        <authorList>
            <person name="Hoppe M."/>
            <person name="Larsen C.K."/>
            <person name="Marshall I.P.G."/>
            <person name="Schramm A."/>
            <person name="Marietou A.G."/>
        </authorList>
    </citation>
    <scope>NUCLEOTIDE SEQUENCE [LARGE SCALE GENOMIC DNA]</scope>
    <source>
        <strain evidence="3 4">AcRS2</strain>
    </source>
</reference>
<proteinExistence type="predicted"/>
<dbReference type="GO" id="GO:0005524">
    <property type="term" value="F:ATP binding"/>
    <property type="evidence" value="ECO:0007669"/>
    <property type="project" value="UniProtKB-KW"/>
</dbReference>
<dbReference type="InterPro" id="IPR027417">
    <property type="entry name" value="P-loop_NTPase"/>
</dbReference>
<dbReference type="AlphaFoldDB" id="A0A850SY91"/>
<dbReference type="Pfam" id="PF13635">
    <property type="entry name" value="DUF4143"/>
    <property type="match status" value="1"/>
</dbReference>
<gene>
    <name evidence="3" type="ORF">HXW94_08955</name>
</gene>
<organism evidence="3 4">
    <name type="scientific">Desulfobacter latus</name>
    <dbReference type="NCBI Taxonomy" id="2292"/>
    <lineage>
        <taxon>Bacteria</taxon>
        <taxon>Pseudomonadati</taxon>
        <taxon>Thermodesulfobacteriota</taxon>
        <taxon>Desulfobacteria</taxon>
        <taxon>Desulfobacterales</taxon>
        <taxon>Desulfobacteraceae</taxon>
        <taxon>Desulfobacter</taxon>
    </lineage>
</organism>
<dbReference type="EMBL" id="JACADJ010000025">
    <property type="protein sequence ID" value="NWH05110.1"/>
    <property type="molecule type" value="Genomic_DNA"/>
</dbReference>
<keyword evidence="3" id="KW-0547">Nucleotide-binding</keyword>
<protein>
    <submittedName>
        <fullName evidence="3">ATP-binding protein</fullName>
    </submittedName>
</protein>
<evidence type="ECO:0000259" key="1">
    <source>
        <dbReference type="Pfam" id="PF13173"/>
    </source>
</evidence>
<accession>A0A850SY91</accession>
<dbReference type="SUPFAM" id="SSF52540">
    <property type="entry name" value="P-loop containing nucleoside triphosphate hydrolases"/>
    <property type="match status" value="1"/>
</dbReference>
<name>A0A850SY91_9BACT</name>
<dbReference type="PANTHER" id="PTHR43566">
    <property type="entry name" value="CONSERVED PROTEIN"/>
    <property type="match status" value="1"/>
</dbReference>
<sequence length="381" mass="44712">MAFVSGPRQVGKTTSAQMIDENALYINWDNQGDRLNITKGPDNLVRVYNLDALGKKDSLIILDEIHKYGKWKQFLKGFFDSYGTDFKILVTGSARLNIYKKSGDSLMGRYFNYRLHPLSVAETIHSDLIEKEIREPQNFPDQTMKDLLEYGGFPEPFLKADKRFYNRWRRLRTEQFFYEDVRDLTNVQEISLIETLAEILKHQTGQLTNYSSLAQDLNISVDTVKRWLVILERLYYCYSIRPYFVNIPKSLRKQPKYFLWDWSLIPDKGARHENIVASHLLKAVHYWSDAGFGDYGLFYLRDKMKREVDFLITRDNTPWILVEVKSSSSKRISPHLEYFSHILKTDHTFQIELNADYVDEDCFSVKRPVKVPAKTLLSQLV</sequence>
<keyword evidence="4" id="KW-1185">Reference proteome</keyword>
<evidence type="ECO:0000313" key="4">
    <source>
        <dbReference type="Proteomes" id="UP000553343"/>
    </source>
</evidence>